<feature type="compositionally biased region" description="Low complexity" evidence="6">
    <location>
        <begin position="178"/>
        <end position="189"/>
    </location>
</feature>
<evidence type="ECO:0000313" key="9">
    <source>
        <dbReference type="Proteomes" id="UP001085076"/>
    </source>
</evidence>
<proteinExistence type="inferred from homology"/>
<dbReference type="PANTHER" id="PTHR47067:SF6">
    <property type="entry name" value="PROTEIN WVD2-LIKE 7"/>
    <property type="match status" value="1"/>
</dbReference>
<evidence type="ECO:0000259" key="7">
    <source>
        <dbReference type="Pfam" id="PF06886"/>
    </source>
</evidence>
<evidence type="ECO:0000313" key="8">
    <source>
        <dbReference type="EMBL" id="KAJ0962792.1"/>
    </source>
</evidence>
<comment type="similarity">
    <text evidence="2">Belongs to the TPX2 family.</text>
</comment>
<dbReference type="GO" id="GO:0005874">
    <property type="term" value="C:microtubule"/>
    <property type="evidence" value="ECO:0007669"/>
    <property type="project" value="UniProtKB-KW"/>
</dbReference>
<protein>
    <recommendedName>
        <fullName evidence="7">TPX2 C-terminal domain-containing protein</fullName>
    </recommendedName>
</protein>
<reference evidence="8" key="2">
    <citation type="journal article" date="2022" name="Hortic Res">
        <title>The genome of Dioscorea zingiberensis sheds light on the biosynthesis, origin and evolution of the medicinally important diosgenin saponins.</title>
        <authorList>
            <person name="Li Y."/>
            <person name="Tan C."/>
            <person name="Li Z."/>
            <person name="Guo J."/>
            <person name="Li S."/>
            <person name="Chen X."/>
            <person name="Wang C."/>
            <person name="Dai X."/>
            <person name="Yang H."/>
            <person name="Song W."/>
            <person name="Hou L."/>
            <person name="Xu J."/>
            <person name="Tong Z."/>
            <person name="Xu A."/>
            <person name="Yuan X."/>
            <person name="Wang W."/>
            <person name="Yang Q."/>
            <person name="Chen L."/>
            <person name="Sun Z."/>
            <person name="Wang K."/>
            <person name="Pan B."/>
            <person name="Chen J."/>
            <person name="Bao Y."/>
            <person name="Liu F."/>
            <person name="Qi X."/>
            <person name="Gang D.R."/>
            <person name="Wen J."/>
            <person name="Li J."/>
        </authorList>
    </citation>
    <scope>NUCLEOTIDE SEQUENCE</scope>
    <source>
        <strain evidence="8">Dzin_1.0</strain>
    </source>
</reference>
<feature type="compositionally biased region" description="Basic and acidic residues" evidence="6">
    <location>
        <begin position="287"/>
        <end position="297"/>
    </location>
</feature>
<evidence type="ECO:0000256" key="2">
    <source>
        <dbReference type="ARBA" id="ARBA00005885"/>
    </source>
</evidence>
<feature type="domain" description="TPX2 C-terminal" evidence="7">
    <location>
        <begin position="283"/>
        <end position="354"/>
    </location>
</feature>
<gene>
    <name evidence="8" type="ORF">J5N97_027914</name>
</gene>
<keyword evidence="5" id="KW-0206">Cytoskeleton</keyword>
<dbReference type="InterPro" id="IPR044216">
    <property type="entry name" value="WDL7"/>
</dbReference>
<evidence type="ECO:0000256" key="4">
    <source>
        <dbReference type="ARBA" id="ARBA00022701"/>
    </source>
</evidence>
<keyword evidence="3" id="KW-0963">Cytoplasm</keyword>
<dbReference type="OrthoDB" id="758458at2759"/>
<comment type="caution">
    <text evidence="8">The sequence shown here is derived from an EMBL/GenBank/DDBJ whole genome shotgun (WGS) entry which is preliminary data.</text>
</comment>
<dbReference type="Proteomes" id="UP001085076">
    <property type="component" value="Miscellaneous, Linkage group lg09"/>
</dbReference>
<dbReference type="PANTHER" id="PTHR47067">
    <property type="entry name" value="TPX2 (TARGETING PROTEIN FOR XKLP2) PROTEIN FAMILY-RELATED"/>
    <property type="match status" value="1"/>
</dbReference>
<evidence type="ECO:0000256" key="3">
    <source>
        <dbReference type="ARBA" id="ARBA00022490"/>
    </source>
</evidence>
<dbReference type="Pfam" id="PF06886">
    <property type="entry name" value="TPX2"/>
    <property type="match status" value="1"/>
</dbReference>
<reference evidence="8" key="1">
    <citation type="submission" date="2021-03" db="EMBL/GenBank/DDBJ databases">
        <authorList>
            <person name="Li Z."/>
            <person name="Yang C."/>
        </authorList>
    </citation>
    <scope>NUCLEOTIDE SEQUENCE</scope>
    <source>
        <strain evidence="8">Dzin_1.0</strain>
        <tissue evidence="8">Leaf</tissue>
    </source>
</reference>
<feature type="compositionally biased region" description="Basic and acidic residues" evidence="6">
    <location>
        <begin position="200"/>
        <end position="229"/>
    </location>
</feature>
<dbReference type="EMBL" id="JAGGNH010000009">
    <property type="protein sequence ID" value="KAJ0962792.1"/>
    <property type="molecule type" value="Genomic_DNA"/>
</dbReference>
<comment type="subcellular location">
    <subcellularLocation>
        <location evidence="1">Cytoplasm</location>
        <location evidence="1">Cytoskeleton</location>
    </subcellularLocation>
</comment>
<feature type="compositionally biased region" description="Polar residues" evidence="6">
    <location>
        <begin position="361"/>
        <end position="374"/>
    </location>
</feature>
<name>A0A9D5H4A9_9LILI</name>
<sequence>MAGEIEDCLGIQAGSLHSGSISFGRFESESLSWERKSSFSHNRYLEEVEKCSTPGSVNQKKAYFEAHFKKKPLQDQLLVESKDGAQCPSEDSIQDATIEPVDHADVHQAQTGQDAILSHEKDSAVVVKQKNGKEHGVMEGFPEVDGLSQRSVSEKNSYPSSRKMKEISKISKVKATDQQKAAQTKVKAQLPPNPMPSKNSTEKNQPHSGKEFIKTLRKMRDELRTKSEEQPPMSVLPATVSGSKTPKSEDSGSLKGEARQENRRSKQDTGPAKTENKQRTAAFSFRSNERAEKRKEFSMKMEEKFRAKEAETIEILARTQEKTEAEIKQLRRSLNFKATPMPSFYHGTHPTRASDGKKMITQPNASTKLQSQYKNKTKNDSGLAQARA</sequence>
<evidence type="ECO:0000256" key="1">
    <source>
        <dbReference type="ARBA" id="ARBA00004245"/>
    </source>
</evidence>
<evidence type="ECO:0000256" key="6">
    <source>
        <dbReference type="SAM" id="MobiDB-lite"/>
    </source>
</evidence>
<keyword evidence="4" id="KW-0493">Microtubule</keyword>
<evidence type="ECO:0000256" key="5">
    <source>
        <dbReference type="ARBA" id="ARBA00023212"/>
    </source>
</evidence>
<dbReference type="AlphaFoldDB" id="A0A9D5H4A9"/>
<feature type="compositionally biased region" description="Basic and acidic residues" evidence="6">
    <location>
        <begin position="246"/>
        <end position="267"/>
    </location>
</feature>
<accession>A0A9D5H4A9</accession>
<feature type="compositionally biased region" description="Basic and acidic residues" evidence="6">
    <location>
        <begin position="163"/>
        <end position="177"/>
    </location>
</feature>
<feature type="compositionally biased region" description="Polar residues" evidence="6">
    <location>
        <begin position="148"/>
        <end position="160"/>
    </location>
</feature>
<organism evidence="8 9">
    <name type="scientific">Dioscorea zingiberensis</name>
    <dbReference type="NCBI Taxonomy" id="325984"/>
    <lineage>
        <taxon>Eukaryota</taxon>
        <taxon>Viridiplantae</taxon>
        <taxon>Streptophyta</taxon>
        <taxon>Embryophyta</taxon>
        <taxon>Tracheophyta</taxon>
        <taxon>Spermatophyta</taxon>
        <taxon>Magnoliopsida</taxon>
        <taxon>Liliopsida</taxon>
        <taxon>Dioscoreales</taxon>
        <taxon>Dioscoreaceae</taxon>
        <taxon>Dioscorea</taxon>
    </lineage>
</organism>
<feature type="region of interest" description="Disordered" evidence="6">
    <location>
        <begin position="339"/>
        <end position="388"/>
    </location>
</feature>
<feature type="region of interest" description="Disordered" evidence="6">
    <location>
        <begin position="131"/>
        <end position="297"/>
    </location>
</feature>
<keyword evidence="9" id="KW-1185">Reference proteome</keyword>
<dbReference type="InterPro" id="IPR027329">
    <property type="entry name" value="TPX2_C"/>
</dbReference>